<gene>
    <name evidence="1" type="ORF">ACFPEN_04700</name>
</gene>
<evidence type="ECO:0000313" key="2">
    <source>
        <dbReference type="Proteomes" id="UP001595990"/>
    </source>
</evidence>
<proteinExistence type="predicted"/>
<sequence length="363" mass="40386">MTYRYLTQNALTGEWLTLDLPLTDAEFGPQLNGPGHLKGELSPRLAHTAIDLVDPGNTLIYVERDGLLRWGGIIWQATPEDNTLKIEASGWTSYLHRRHDVDGELGGRAPYVYTDPCQIARDIVAYAQSVPDGNLGITVDDTASAAKTGTPADPWHSRWWENPNLGDQFDNLFKPAGAPDHTCTVHWDTRHRPVRRIQLGYPRLGARRTDIYFSTGINIVGSVPVTYSADEYAQVVIATGVGEGRAKQRSTDAIRNNRLRLEQVLDLPEVRGVDVLAERARAERTWRQVMGTVEQITVRDHPAAPIGSWQVGDDVRVTVRDQWTNFSGWCRITGWTVHPETPGGESATLTLDPAESYHYGLTS</sequence>
<dbReference type="RefSeq" id="WP_417922309.1">
    <property type="nucleotide sequence ID" value="NZ_JBHSFS010000002.1"/>
</dbReference>
<protein>
    <recommendedName>
        <fullName evidence="3">Minor tail protein</fullName>
    </recommendedName>
</protein>
<organism evidence="1 2">
    <name type="scientific">Streptomyces ehimensis</name>
    <dbReference type="NCBI Taxonomy" id="68195"/>
    <lineage>
        <taxon>Bacteria</taxon>
        <taxon>Bacillati</taxon>
        <taxon>Actinomycetota</taxon>
        <taxon>Actinomycetes</taxon>
        <taxon>Kitasatosporales</taxon>
        <taxon>Streptomycetaceae</taxon>
        <taxon>Streptomyces</taxon>
    </lineage>
</organism>
<dbReference type="SUPFAM" id="SSF69279">
    <property type="entry name" value="Phage tail proteins"/>
    <property type="match status" value="1"/>
</dbReference>
<keyword evidence="2" id="KW-1185">Reference proteome</keyword>
<evidence type="ECO:0008006" key="3">
    <source>
        <dbReference type="Google" id="ProtNLM"/>
    </source>
</evidence>
<dbReference type="EMBL" id="JBHSFS010000002">
    <property type="protein sequence ID" value="MFC4512231.1"/>
    <property type="molecule type" value="Genomic_DNA"/>
</dbReference>
<dbReference type="Proteomes" id="UP001595990">
    <property type="component" value="Unassembled WGS sequence"/>
</dbReference>
<reference evidence="2" key="1">
    <citation type="journal article" date="2019" name="Int. J. Syst. Evol. Microbiol.">
        <title>The Global Catalogue of Microorganisms (GCM) 10K type strain sequencing project: providing services to taxonomists for standard genome sequencing and annotation.</title>
        <authorList>
            <consortium name="The Broad Institute Genomics Platform"/>
            <consortium name="The Broad Institute Genome Sequencing Center for Infectious Disease"/>
            <person name="Wu L."/>
            <person name="Ma J."/>
        </authorList>
    </citation>
    <scope>NUCLEOTIDE SEQUENCE [LARGE SCALE GENOMIC DNA]</scope>
    <source>
        <strain evidence="2">CECT 8064</strain>
    </source>
</reference>
<accession>A0ABV9BCB0</accession>
<evidence type="ECO:0000313" key="1">
    <source>
        <dbReference type="EMBL" id="MFC4512231.1"/>
    </source>
</evidence>
<name>A0ABV9BCB0_9ACTN</name>
<comment type="caution">
    <text evidence="1">The sequence shown here is derived from an EMBL/GenBank/DDBJ whole genome shotgun (WGS) entry which is preliminary data.</text>
</comment>